<evidence type="ECO:0000313" key="3">
    <source>
        <dbReference type="Proteomes" id="UP000003053"/>
    </source>
</evidence>
<dbReference type="Pfam" id="PF01979">
    <property type="entry name" value="Amidohydro_1"/>
    <property type="match status" value="2"/>
</dbReference>
<proteinExistence type="predicted"/>
<dbReference type="Gene3D" id="2.30.40.10">
    <property type="entry name" value="Urease, subunit C, domain 1"/>
    <property type="match status" value="1"/>
</dbReference>
<dbReference type="eggNOG" id="COG1228">
    <property type="taxonomic scope" value="Bacteria"/>
</dbReference>
<sequence>MTFSLHSQDYFPTDSGVKTTENNLVALTNATIYVNPTKIIKKGTLLFQNGKILEVGKNVTIPKGAKKINLTGKTIYPSFIDLYSDFGIKKPKRVVNRSRSAQYAASREGYYWNDHIRPDINPVKEFSFDTKKAKALLNEGFGVVNTHLQDGIIRGNGLLIALDPNSSNAYRVLDTRSAQYLSFSKSALSQQAYPSSRMGAMALLRQTYNDASWYAQGNIKNKDLALEALNGNKNLVQIFETGNLLDALRADKIGDEFGIQYTIVGSGDEFERISEIVGTNANFIIPINFSDAYDVSDPLLAQQISLRDMRKWNQEPSNLKVLAESGVNFALTTRSLKSVKSFHKNLQKAIKYGFDKEKALASLTTIPATIIGNNAIGNLNKGSYANFIITSGDIFDAETILYENWVQGNKNVVNDMYIKDINGNYMLSVNDKNYELIVSGKAKKQSAAVKIGDKKVESKFSYKEDWISITLNEDKVYTRMLGKIINASNVMQGTAFDTQGNETSWSASVQVKKKSKKEEKNKKTEKETAIVVLPVTYPNLGFGNYKIPETETILIKNVTVWTSEAVGILENTDVLLKEGKIVEIGSNLKDRRATEIDGTGKHLTAGIVDEHSHIAASAINEGAQNSSAEVTMEDVIDPNDINIYRNLSGGTTSAQILHGSANPIGGRSAIIKLKWGESAENMMYDSSPKFIKFALGENVKQSRSANGTRFPQTRMGVEQVFTDYFTRAQEYEVLKKSGKPYRKDDEMETLVEILNGERFISCHSYVQSEINMLLKVAEKFNFRINTFTHILEGYKVADKMAKHGVGGSTFSDWWAYKYEVNDAIPYNAAIMHNAGVTVAINSDDREMSRRLNQEAAKTIKYGGMTELEAWKMVTINPAKLLHIDDKVGSIKEGKDADVVLWSHHPMSIYAKVEKTIVDGKIFFDRDEDLKKREAIKQEKSKLITLMLNEKMKGGKTKAPVKRGDINFHCDTLEALLN</sequence>
<dbReference type="OrthoDB" id="9802793at2"/>
<name>A4C0D9_9FLAO</name>
<dbReference type="SUPFAM" id="SSF51338">
    <property type="entry name" value="Composite domain of metallo-dependent hydrolases"/>
    <property type="match status" value="2"/>
</dbReference>
<dbReference type="InterPro" id="IPR011059">
    <property type="entry name" value="Metal-dep_hydrolase_composite"/>
</dbReference>
<evidence type="ECO:0000313" key="2">
    <source>
        <dbReference type="EMBL" id="EAR12882.1"/>
    </source>
</evidence>
<protein>
    <submittedName>
        <fullName evidence="2">Secreted enzyme, contains two amidohydrolase related domains</fullName>
    </submittedName>
</protein>
<organism evidence="2 3">
    <name type="scientific">Polaribacter irgensii 23-P</name>
    <dbReference type="NCBI Taxonomy" id="313594"/>
    <lineage>
        <taxon>Bacteria</taxon>
        <taxon>Pseudomonadati</taxon>
        <taxon>Bacteroidota</taxon>
        <taxon>Flavobacteriia</taxon>
        <taxon>Flavobacteriales</taxon>
        <taxon>Flavobacteriaceae</taxon>
    </lineage>
</organism>
<dbReference type="EMBL" id="AAOG01000002">
    <property type="protein sequence ID" value="EAR12882.1"/>
    <property type="molecule type" value="Genomic_DNA"/>
</dbReference>
<feature type="domain" description="Amidohydrolase-related" evidence="1">
    <location>
        <begin position="604"/>
        <end position="921"/>
    </location>
</feature>
<dbReference type="InterPro" id="IPR032466">
    <property type="entry name" value="Metal_Hydrolase"/>
</dbReference>
<keyword evidence="3" id="KW-1185">Reference proteome</keyword>
<reference evidence="2 3" key="1">
    <citation type="submission" date="2006-02" db="EMBL/GenBank/DDBJ databases">
        <authorList>
            <person name="Murray A."/>
            <person name="Staley J."/>
            <person name="Ferriera S."/>
            <person name="Johnson J."/>
            <person name="Kravitz S."/>
            <person name="Halpern A."/>
            <person name="Remington K."/>
            <person name="Beeson K."/>
            <person name="Tran B."/>
            <person name="Rogers Y.-H."/>
            <person name="Friedman R."/>
            <person name="Venter J.C."/>
        </authorList>
    </citation>
    <scope>NUCLEOTIDE SEQUENCE [LARGE SCALE GENOMIC DNA]</scope>
    <source>
        <strain evidence="2 3">23-P</strain>
    </source>
</reference>
<dbReference type="STRING" id="313594.PI23P_09650"/>
<dbReference type="InterPro" id="IPR051781">
    <property type="entry name" value="Metallo-dep_Hydrolase"/>
</dbReference>
<dbReference type="GO" id="GO:0016810">
    <property type="term" value="F:hydrolase activity, acting on carbon-nitrogen (but not peptide) bonds"/>
    <property type="evidence" value="ECO:0007669"/>
    <property type="project" value="InterPro"/>
</dbReference>
<evidence type="ECO:0000259" key="1">
    <source>
        <dbReference type="Pfam" id="PF01979"/>
    </source>
</evidence>
<dbReference type="Proteomes" id="UP000003053">
    <property type="component" value="Unassembled WGS sequence"/>
</dbReference>
<accession>A4C0D9</accession>
<gene>
    <name evidence="2" type="ORF">PI23P_09650</name>
</gene>
<dbReference type="SUPFAM" id="SSF51556">
    <property type="entry name" value="Metallo-dependent hydrolases"/>
    <property type="match status" value="1"/>
</dbReference>
<comment type="caution">
    <text evidence="2">The sequence shown here is derived from an EMBL/GenBank/DDBJ whole genome shotgun (WGS) entry which is preliminary data.</text>
</comment>
<dbReference type="InterPro" id="IPR006680">
    <property type="entry name" value="Amidohydro-rel"/>
</dbReference>
<feature type="domain" description="Amidohydrolase-related" evidence="1">
    <location>
        <begin position="320"/>
        <end position="412"/>
    </location>
</feature>
<dbReference type="PANTHER" id="PTHR43135:SF3">
    <property type="entry name" value="ALPHA-D-RIBOSE 1-METHYLPHOSPHONATE 5-TRIPHOSPHATE DIPHOSPHATASE"/>
    <property type="match status" value="1"/>
</dbReference>
<dbReference type="Gene3D" id="3.20.20.140">
    <property type="entry name" value="Metal-dependent hydrolases"/>
    <property type="match status" value="2"/>
</dbReference>
<dbReference type="PANTHER" id="PTHR43135">
    <property type="entry name" value="ALPHA-D-RIBOSE 1-METHYLPHOSPHONATE 5-TRIPHOSPHATE DIPHOSPHATASE"/>
    <property type="match status" value="1"/>
</dbReference>
<dbReference type="HOGENOM" id="CLU_004881_0_0_10"/>
<dbReference type="AlphaFoldDB" id="A4C0D9"/>
<keyword evidence="2" id="KW-0378">Hydrolase</keyword>